<dbReference type="Pfam" id="PF00639">
    <property type="entry name" value="Rotamase"/>
    <property type="match status" value="1"/>
</dbReference>
<dbReference type="PANTHER" id="PTHR47245:SF2">
    <property type="entry name" value="PEPTIDYL-PROLYL CIS-TRANS ISOMERASE HP_0175-RELATED"/>
    <property type="match status" value="1"/>
</dbReference>
<accession>A0A381P1D0</accession>
<gene>
    <name evidence="2" type="ORF">METZ01_LOCUS13555</name>
</gene>
<dbReference type="InterPro" id="IPR027304">
    <property type="entry name" value="Trigger_fact/SurA_dom_sf"/>
</dbReference>
<reference evidence="2" key="1">
    <citation type="submission" date="2018-05" db="EMBL/GenBank/DDBJ databases">
        <authorList>
            <person name="Lanie J.A."/>
            <person name="Ng W.-L."/>
            <person name="Kazmierczak K.M."/>
            <person name="Andrzejewski T.M."/>
            <person name="Davidsen T.M."/>
            <person name="Wayne K.J."/>
            <person name="Tettelin H."/>
            <person name="Glass J.I."/>
            <person name="Rusch D."/>
            <person name="Podicherti R."/>
            <person name="Tsui H.-C.T."/>
            <person name="Winkler M.E."/>
        </authorList>
    </citation>
    <scope>NUCLEOTIDE SEQUENCE</scope>
</reference>
<evidence type="ECO:0000313" key="2">
    <source>
        <dbReference type="EMBL" id="SUZ60701.1"/>
    </source>
</evidence>
<dbReference type="EMBL" id="UINC01000760">
    <property type="protein sequence ID" value="SUZ60701.1"/>
    <property type="molecule type" value="Genomic_DNA"/>
</dbReference>
<name>A0A381P1D0_9ZZZZ</name>
<dbReference type="PANTHER" id="PTHR47245">
    <property type="entry name" value="PEPTIDYLPROLYL ISOMERASE"/>
    <property type="match status" value="1"/>
</dbReference>
<dbReference type="SUPFAM" id="SSF54534">
    <property type="entry name" value="FKBP-like"/>
    <property type="match status" value="1"/>
</dbReference>
<protein>
    <recommendedName>
        <fullName evidence="1">PpiC domain-containing protein</fullName>
    </recommendedName>
</protein>
<dbReference type="InterPro" id="IPR000297">
    <property type="entry name" value="PPIase_PpiC"/>
</dbReference>
<sequence length="418" mass="49154">MLKKPITIFSTALLLFFSCSNLIEKPLAVVNGRSIMLYSFKTGYKEFLDSRYQPDNLLNRFLFLNNMIDELLIIKYAGDIGVEDEPGFIEEKEKIFNQLLLNTYFDEKINIQHTVTDSEKRKLFEWKNTSIHIRHLFAHSYQEIHNIKTRLEQGKAWESLAEECFQDPVLHDNGGDLGWVQLGDMEPVFEFTAFSLDNGAISSPIKTKHGYSIIQLIERERNGFLKEEDYQIVNKEIAIMADHYKRQFFLLDYTSKIEESLMIEYDQTILEKLFYSFSISTDQIELIKNENLVTFRGNKWEVSQVMKRINTLSNRQMEKINTVLDLKHAITGLICRSYFLDDAKSIQLHKKKSFQKDFEQHKNKAVVQYVLAMINGNLQPLDKKYEEKARKMYFDFRNEIVKQNNISIDSLSLKTFIM</sequence>
<dbReference type="Gene3D" id="3.10.50.40">
    <property type="match status" value="1"/>
</dbReference>
<dbReference type="GO" id="GO:0003755">
    <property type="term" value="F:peptidyl-prolyl cis-trans isomerase activity"/>
    <property type="evidence" value="ECO:0007669"/>
    <property type="project" value="InterPro"/>
</dbReference>
<proteinExistence type="predicted"/>
<dbReference type="InterPro" id="IPR046357">
    <property type="entry name" value="PPIase_dom_sf"/>
</dbReference>
<dbReference type="PROSITE" id="PS50198">
    <property type="entry name" value="PPIC_PPIASE_2"/>
    <property type="match status" value="1"/>
</dbReference>
<dbReference type="InterPro" id="IPR050245">
    <property type="entry name" value="PrsA_foldase"/>
</dbReference>
<feature type="domain" description="PpiC" evidence="1">
    <location>
        <begin position="106"/>
        <end position="218"/>
    </location>
</feature>
<organism evidence="2">
    <name type="scientific">marine metagenome</name>
    <dbReference type="NCBI Taxonomy" id="408172"/>
    <lineage>
        <taxon>unclassified sequences</taxon>
        <taxon>metagenomes</taxon>
        <taxon>ecological metagenomes</taxon>
    </lineage>
</organism>
<evidence type="ECO:0000259" key="1">
    <source>
        <dbReference type="PROSITE" id="PS50198"/>
    </source>
</evidence>
<dbReference type="AlphaFoldDB" id="A0A381P1D0"/>
<dbReference type="PROSITE" id="PS51257">
    <property type="entry name" value="PROKAR_LIPOPROTEIN"/>
    <property type="match status" value="1"/>
</dbReference>
<dbReference type="SUPFAM" id="SSF109998">
    <property type="entry name" value="Triger factor/SurA peptide-binding domain-like"/>
    <property type="match status" value="1"/>
</dbReference>